<evidence type="ECO:0000256" key="2">
    <source>
        <dbReference type="ARBA" id="ARBA00022705"/>
    </source>
</evidence>
<evidence type="ECO:0000313" key="6">
    <source>
        <dbReference type="EMBL" id="KAF0301631.1"/>
    </source>
</evidence>
<dbReference type="GO" id="GO:0006270">
    <property type="term" value="P:DNA replication initiation"/>
    <property type="evidence" value="ECO:0007669"/>
    <property type="project" value="TreeGrafter"/>
</dbReference>
<feature type="domain" description="Origin recognition complex subunit 5 C-terminal" evidence="4">
    <location>
        <begin position="200"/>
        <end position="331"/>
    </location>
</feature>
<dbReference type="InterPro" id="IPR048866">
    <property type="entry name" value="ORC5_lid"/>
</dbReference>
<keyword evidence="7" id="KW-1185">Reference proteome</keyword>
<dbReference type="OrthoDB" id="365981at2759"/>
<evidence type="ECO:0000256" key="3">
    <source>
        <dbReference type="ARBA" id="ARBA00023242"/>
    </source>
</evidence>
<evidence type="ECO:0000256" key="1">
    <source>
        <dbReference type="ARBA" id="ARBA00004123"/>
    </source>
</evidence>
<reference evidence="6 7" key="1">
    <citation type="submission" date="2019-07" db="EMBL/GenBank/DDBJ databases">
        <title>Draft genome assembly of a fouling barnacle, Amphibalanus amphitrite (Darwin, 1854): The first reference genome for Thecostraca.</title>
        <authorList>
            <person name="Kim W."/>
        </authorList>
    </citation>
    <scope>NUCLEOTIDE SEQUENCE [LARGE SCALE GENOMIC DNA]</scope>
    <source>
        <strain evidence="6">SNU_AA5</strain>
        <tissue evidence="6">Soma without cirri and trophi</tissue>
    </source>
</reference>
<feature type="domain" description="ORC5 lid" evidence="5">
    <location>
        <begin position="91"/>
        <end position="157"/>
    </location>
</feature>
<accession>A0A6A4WIA4</accession>
<dbReference type="PANTHER" id="PTHR12705">
    <property type="entry name" value="ORIGIN RECOGNITION COMPLEX SUBUNIT 5"/>
    <property type="match status" value="1"/>
</dbReference>
<dbReference type="Proteomes" id="UP000440578">
    <property type="component" value="Unassembled WGS sequence"/>
</dbReference>
<evidence type="ECO:0000259" key="4">
    <source>
        <dbReference type="Pfam" id="PF14630"/>
    </source>
</evidence>
<keyword evidence="3" id="KW-0539">Nucleus</keyword>
<dbReference type="InterPro" id="IPR027417">
    <property type="entry name" value="P-loop_NTPase"/>
</dbReference>
<dbReference type="PANTHER" id="PTHR12705:SF0">
    <property type="entry name" value="ORIGIN RECOGNITION COMPLEX SUBUNIT 5"/>
    <property type="match status" value="1"/>
</dbReference>
<dbReference type="SUPFAM" id="SSF52540">
    <property type="entry name" value="P-loop containing nucleoside triphosphate hydrolases"/>
    <property type="match status" value="1"/>
</dbReference>
<sequence length="335" mass="37709">MSYGIGCYYVLEGAERLRDLDEGVLSSLLRLQELTGRPVCLLLTSNLVWDKFQTPGGLPQPLLVHFPQYSREALQSILALDRPSDVDEQFYSGYLNLILSVFVVPCRNVRELRHLARASLTHYRAPVLSGEVAPTDLRRLWRHVEPHLRAALRSVYLREADSAQWLRTQTQLPAAAVQPSSHDQPGILDATDHQRLNTELPFYSKFLLIAAYLASYNPAKSDRRFFVKRTGKGAGRLKARPPAGARVSALLTGPRAFPLDRLLAIFYVIVEDRVAPTASIYSQVSSLVTLRMLTRLGGSDNLDSAKYKCLVNFDTVKSIAKTVNFEVERYLYDFV</sequence>
<comment type="caution">
    <text evidence="6">The sequence shown here is derived from an EMBL/GenBank/DDBJ whole genome shotgun (WGS) entry which is preliminary data.</text>
</comment>
<dbReference type="InterPro" id="IPR020796">
    <property type="entry name" value="ORC5"/>
</dbReference>
<comment type="subcellular location">
    <subcellularLocation>
        <location evidence="1">Nucleus</location>
    </subcellularLocation>
</comment>
<organism evidence="6 7">
    <name type="scientific">Amphibalanus amphitrite</name>
    <name type="common">Striped barnacle</name>
    <name type="synonym">Balanus amphitrite</name>
    <dbReference type="NCBI Taxonomy" id="1232801"/>
    <lineage>
        <taxon>Eukaryota</taxon>
        <taxon>Metazoa</taxon>
        <taxon>Ecdysozoa</taxon>
        <taxon>Arthropoda</taxon>
        <taxon>Crustacea</taxon>
        <taxon>Multicrustacea</taxon>
        <taxon>Cirripedia</taxon>
        <taxon>Thoracica</taxon>
        <taxon>Thoracicalcarea</taxon>
        <taxon>Balanomorpha</taxon>
        <taxon>Balanoidea</taxon>
        <taxon>Balanidae</taxon>
        <taxon>Amphibalaninae</taxon>
        <taxon>Amphibalanus</taxon>
    </lineage>
</organism>
<dbReference type="InterPro" id="IPR047088">
    <property type="entry name" value="ORC5_C"/>
</dbReference>
<keyword evidence="2" id="KW-0235">DNA replication</keyword>
<dbReference type="EMBL" id="VIIS01001142">
    <property type="protein sequence ID" value="KAF0301631.1"/>
    <property type="molecule type" value="Genomic_DNA"/>
</dbReference>
<gene>
    <name evidence="6" type="primary">Orc5_1</name>
    <name evidence="6" type="ORF">FJT64_026115</name>
</gene>
<evidence type="ECO:0000259" key="5">
    <source>
        <dbReference type="Pfam" id="PF21639"/>
    </source>
</evidence>
<dbReference type="GO" id="GO:0005664">
    <property type="term" value="C:nuclear origin of replication recognition complex"/>
    <property type="evidence" value="ECO:0007669"/>
    <property type="project" value="TreeGrafter"/>
</dbReference>
<dbReference type="GO" id="GO:0003688">
    <property type="term" value="F:DNA replication origin binding"/>
    <property type="evidence" value="ECO:0007669"/>
    <property type="project" value="TreeGrafter"/>
</dbReference>
<name>A0A6A4WIA4_AMPAM</name>
<dbReference type="Pfam" id="PF14630">
    <property type="entry name" value="ORC5_C"/>
    <property type="match status" value="1"/>
</dbReference>
<dbReference type="AlphaFoldDB" id="A0A6A4WIA4"/>
<evidence type="ECO:0000313" key="7">
    <source>
        <dbReference type="Proteomes" id="UP000440578"/>
    </source>
</evidence>
<dbReference type="Pfam" id="PF21639">
    <property type="entry name" value="ORC5_lid"/>
    <property type="match status" value="1"/>
</dbReference>
<protein>
    <submittedName>
        <fullName evidence="6">Origin recognition complex subunit 5</fullName>
    </submittedName>
</protein>
<proteinExistence type="predicted"/>